<feature type="transmembrane region" description="Helical" evidence="1">
    <location>
        <begin position="282"/>
        <end position="301"/>
    </location>
</feature>
<dbReference type="Pfam" id="PF13231">
    <property type="entry name" value="PMT_2"/>
    <property type="match status" value="1"/>
</dbReference>
<keyword evidence="1" id="KW-0472">Membrane</keyword>
<accession>A0A2H0RAN4</accession>
<gene>
    <name evidence="3" type="ORF">COV24_02070</name>
</gene>
<name>A0A2H0RAN4_UNCKA</name>
<dbReference type="AlphaFoldDB" id="A0A2H0RAN4"/>
<evidence type="ECO:0000313" key="3">
    <source>
        <dbReference type="EMBL" id="PIR43589.1"/>
    </source>
</evidence>
<feature type="transmembrane region" description="Helical" evidence="1">
    <location>
        <begin position="394"/>
        <end position="411"/>
    </location>
</feature>
<dbReference type="EMBL" id="PCXU01000018">
    <property type="protein sequence ID" value="PIR43589.1"/>
    <property type="molecule type" value="Genomic_DNA"/>
</dbReference>
<feature type="transmembrane region" description="Helical" evidence="1">
    <location>
        <begin position="339"/>
        <end position="358"/>
    </location>
</feature>
<evidence type="ECO:0000256" key="1">
    <source>
        <dbReference type="SAM" id="Phobius"/>
    </source>
</evidence>
<comment type="caution">
    <text evidence="3">The sequence shown here is derived from an EMBL/GenBank/DDBJ whole genome shotgun (WGS) entry which is preliminary data.</text>
</comment>
<feature type="transmembrane region" description="Helical" evidence="1">
    <location>
        <begin position="418"/>
        <end position="435"/>
    </location>
</feature>
<feature type="transmembrane region" description="Helical" evidence="1">
    <location>
        <begin position="78"/>
        <end position="96"/>
    </location>
</feature>
<evidence type="ECO:0000313" key="4">
    <source>
        <dbReference type="Proteomes" id="UP000230214"/>
    </source>
</evidence>
<feature type="transmembrane region" description="Helical" evidence="1">
    <location>
        <begin position="370"/>
        <end position="388"/>
    </location>
</feature>
<dbReference type="InterPro" id="IPR038731">
    <property type="entry name" value="RgtA/B/C-like"/>
</dbReference>
<keyword evidence="1" id="KW-0812">Transmembrane</keyword>
<sequence>MKLFLKINPVIGFVIIWLLLLLILPWRGFFLLNDSYVYEWNVRHFFENGFLLHPLTSPTTLFQTFLGSLVYIVKKDPSYLRLMTSIFYLLGVIYFYKTLILNKIRKRLSFLLSLLLMLNPLYLNLGFSFMTDIYFLSLFIISSYYYLLFLQNRATKSLVITSLVVTFSVLSRQTGIFISIAFILIYLYIKKRKKSIRHILILLIPVIVFILYQLFYPKPLAYTYQSISVTQGKLFLLGFYLEVLFRIIKTFYYFGFFVFPVTLGYVLYLVVKNKFFKAPSLLIFSSVFFVFTVFSIFFWIFQNELMFYVPNILSYAGFNPQNLGFGIKQTLFVDSPVRVRALITLISIASLGGLAIILHNSKIDIYKNKLFYILGVPSISILVISFVFRDYFDRYIIVVLPLILFILGNYLNKIRPKYYFYVPFLIVMFIVSVTFEHDYLSLNKYVWNLSQTISANQLDVKSTFEHNAYYRLSNIYTGKPPQYIFSKEWLPKNEDYKYIVSYTNVEPYCTIDKYYYPSFISPGFKGKLQLLKKCQ</sequence>
<feature type="domain" description="Glycosyltransferase RgtA/B/C/D-like" evidence="2">
    <location>
        <begin position="70"/>
        <end position="211"/>
    </location>
</feature>
<protein>
    <recommendedName>
        <fullName evidence="2">Glycosyltransferase RgtA/B/C/D-like domain-containing protein</fullName>
    </recommendedName>
</protein>
<feature type="transmembrane region" description="Helical" evidence="1">
    <location>
        <begin position="7"/>
        <end position="26"/>
    </location>
</feature>
<feature type="transmembrane region" description="Helical" evidence="1">
    <location>
        <begin position="195"/>
        <end position="215"/>
    </location>
</feature>
<keyword evidence="1" id="KW-1133">Transmembrane helix</keyword>
<proteinExistence type="predicted"/>
<organism evidence="3 4">
    <name type="scientific">candidate division WWE3 bacterium CG10_big_fil_rev_8_21_14_0_10_32_10</name>
    <dbReference type="NCBI Taxonomy" id="1975090"/>
    <lineage>
        <taxon>Bacteria</taxon>
        <taxon>Katanobacteria</taxon>
    </lineage>
</organism>
<feature type="transmembrane region" description="Helical" evidence="1">
    <location>
        <begin position="133"/>
        <end position="150"/>
    </location>
</feature>
<feature type="transmembrane region" description="Helical" evidence="1">
    <location>
        <begin position="162"/>
        <end position="189"/>
    </location>
</feature>
<feature type="transmembrane region" description="Helical" evidence="1">
    <location>
        <begin position="251"/>
        <end position="270"/>
    </location>
</feature>
<reference evidence="3 4" key="1">
    <citation type="submission" date="2017-09" db="EMBL/GenBank/DDBJ databases">
        <title>Depth-based differentiation of microbial function through sediment-hosted aquifers and enrichment of novel symbionts in the deep terrestrial subsurface.</title>
        <authorList>
            <person name="Probst A.J."/>
            <person name="Ladd B."/>
            <person name="Jarett J.K."/>
            <person name="Geller-Mcgrath D.E."/>
            <person name="Sieber C.M."/>
            <person name="Emerson J.B."/>
            <person name="Anantharaman K."/>
            <person name="Thomas B.C."/>
            <person name="Malmstrom R."/>
            <person name="Stieglmeier M."/>
            <person name="Klingl A."/>
            <person name="Woyke T."/>
            <person name="Ryan C.M."/>
            <person name="Banfield J.F."/>
        </authorList>
    </citation>
    <scope>NUCLEOTIDE SEQUENCE [LARGE SCALE GENOMIC DNA]</scope>
    <source>
        <strain evidence="3">CG10_big_fil_rev_8_21_14_0_10_32_10</strain>
    </source>
</reference>
<feature type="transmembrane region" description="Helical" evidence="1">
    <location>
        <begin position="108"/>
        <end position="127"/>
    </location>
</feature>
<evidence type="ECO:0000259" key="2">
    <source>
        <dbReference type="Pfam" id="PF13231"/>
    </source>
</evidence>
<dbReference type="Proteomes" id="UP000230214">
    <property type="component" value="Unassembled WGS sequence"/>
</dbReference>